<dbReference type="EMBL" id="AFOY02000004">
    <property type="protein sequence ID" value="EXF96303.1"/>
    <property type="molecule type" value="Genomic_DNA"/>
</dbReference>
<accession>A0A010T069</accession>
<reference evidence="1 2" key="1">
    <citation type="journal article" date="2011" name="J. Bacteriol.">
        <title>Draft genome sequence of the polycyclic aromatic hydrocarbon-degrading, genetically engineered bioluminescent bioreporter Pseudomonas fluorescens HK44.</title>
        <authorList>
            <person name="Chauhan A."/>
            <person name="Layton A.C."/>
            <person name="Williams D.E."/>
            <person name="Smartt A.E."/>
            <person name="Ripp S."/>
            <person name="Karpinets T.V."/>
            <person name="Brown S.D."/>
            <person name="Sayler G.S."/>
        </authorList>
    </citation>
    <scope>NUCLEOTIDE SEQUENCE [LARGE SCALE GENOMIC DNA]</scope>
    <source>
        <strain evidence="1 2">HK44</strain>
    </source>
</reference>
<organism evidence="1 2">
    <name type="scientific">Pseudomonas fluorescens HK44</name>
    <dbReference type="NCBI Taxonomy" id="1042209"/>
    <lineage>
        <taxon>Bacteria</taxon>
        <taxon>Pseudomonadati</taxon>
        <taxon>Pseudomonadota</taxon>
        <taxon>Gammaproteobacteria</taxon>
        <taxon>Pseudomonadales</taxon>
        <taxon>Pseudomonadaceae</taxon>
        <taxon>Pseudomonas</taxon>
    </lineage>
</organism>
<name>A0A010T069_PSEFL</name>
<dbReference type="AlphaFoldDB" id="A0A010T069"/>
<evidence type="ECO:0000313" key="2">
    <source>
        <dbReference type="Proteomes" id="UP000022611"/>
    </source>
</evidence>
<evidence type="ECO:0000313" key="1">
    <source>
        <dbReference type="EMBL" id="EXF96303.1"/>
    </source>
</evidence>
<protein>
    <submittedName>
        <fullName evidence="1">Uncharacterized protein</fullName>
    </submittedName>
</protein>
<dbReference type="Proteomes" id="UP000022611">
    <property type="component" value="Unassembled WGS sequence"/>
</dbReference>
<proteinExistence type="predicted"/>
<dbReference type="HOGENOM" id="CLU_1617581_0_0_6"/>
<sequence>MFVSWAVKRIEEGSYTKIVVQLPSKISALLVTLWCAENVQSCSDTQRCKFALESGHLRTADTAAITSDKYARDIELAPTVFEWAEAKLHFVPCMSGPQGLAELDIRHNPLMKKYTTRFDSLVLTAYLKSKSLSGISSFYGQRFCPGVVRNTRFLQAAHQLQAFS</sequence>
<gene>
    <name evidence="1" type="ORF">HK44_021310</name>
</gene>
<comment type="caution">
    <text evidence="1">The sequence shown here is derived from an EMBL/GenBank/DDBJ whole genome shotgun (WGS) entry which is preliminary data.</text>
</comment>